<feature type="domain" description="Josephin" evidence="13">
    <location>
        <begin position="1"/>
        <end position="169"/>
    </location>
</feature>
<protein>
    <recommendedName>
        <fullName evidence="3">ubiquitinyl hydrolase 1</fullName>
        <ecNumber evidence="3">3.4.19.12</ecNumber>
    </recommendedName>
</protein>
<evidence type="ECO:0000256" key="8">
    <source>
        <dbReference type="ARBA" id="ARBA00023015"/>
    </source>
</evidence>
<evidence type="ECO:0000256" key="5">
    <source>
        <dbReference type="ARBA" id="ARBA00022786"/>
    </source>
</evidence>
<keyword evidence="5" id="KW-0833">Ubl conjugation pathway</keyword>
<evidence type="ECO:0000313" key="15">
    <source>
        <dbReference type="Proteomes" id="UP001177023"/>
    </source>
</evidence>
<feature type="non-terminal residue" evidence="14">
    <location>
        <position position="1"/>
    </location>
</feature>
<dbReference type="Pfam" id="PF02099">
    <property type="entry name" value="Josephin"/>
    <property type="match status" value="1"/>
</dbReference>
<evidence type="ECO:0000256" key="12">
    <source>
        <dbReference type="PROSITE-ProRule" id="PRU00331"/>
    </source>
</evidence>
<dbReference type="PROSITE" id="PS50957">
    <property type="entry name" value="JOSEPHIN"/>
    <property type="match status" value="1"/>
</dbReference>
<feature type="active site" evidence="11 12">
    <location>
        <position position="123"/>
    </location>
</feature>
<organism evidence="14 15">
    <name type="scientific">Mesorhabditis spiculigera</name>
    <dbReference type="NCBI Taxonomy" id="96644"/>
    <lineage>
        <taxon>Eukaryota</taxon>
        <taxon>Metazoa</taxon>
        <taxon>Ecdysozoa</taxon>
        <taxon>Nematoda</taxon>
        <taxon>Chromadorea</taxon>
        <taxon>Rhabditida</taxon>
        <taxon>Rhabditina</taxon>
        <taxon>Rhabditomorpha</taxon>
        <taxon>Rhabditoidea</taxon>
        <taxon>Rhabditidae</taxon>
        <taxon>Mesorhabditinae</taxon>
        <taxon>Mesorhabditis</taxon>
    </lineage>
</organism>
<proteinExistence type="predicted"/>
<sequence length="296" mass="32902">MESIYFEKQEGGLCGQHALNMLLQDDHFTAGDLADIAHKLDTRENEVLGVQHNTSKNMNELGFFSIQVMSEAVRVFDLELINIMHPSQSYIREDPLRAEAFILNRHEHWFVVRRIAHLWFLLNSLHKGPELLSETYVGMFLQQMQLDEHVVYVVTGKLPVCQGEAILTVFGLGEATELRKEAPKDGVITGFGRRLGSIVDDISSMVLGSSSADQETPMEQAIRQSLADADRAGPSVSLDSGDADLQAAIQLSLQEEETPILGSTTPSEMELDNGDSARVSNLRALRAAFLDRHDKK</sequence>
<dbReference type="SMART" id="SM01246">
    <property type="entry name" value="Josephin"/>
    <property type="match status" value="1"/>
</dbReference>
<dbReference type="GO" id="GO:0004843">
    <property type="term" value="F:cysteine-type deubiquitinase activity"/>
    <property type="evidence" value="ECO:0007669"/>
    <property type="project" value="UniProtKB-EC"/>
</dbReference>
<dbReference type="GO" id="GO:0006508">
    <property type="term" value="P:proteolysis"/>
    <property type="evidence" value="ECO:0007669"/>
    <property type="project" value="UniProtKB-KW"/>
</dbReference>
<dbReference type="EMBL" id="CATQJA010002664">
    <property type="protein sequence ID" value="CAJ0581945.1"/>
    <property type="molecule type" value="Genomic_DNA"/>
</dbReference>
<dbReference type="GO" id="GO:0005634">
    <property type="term" value="C:nucleus"/>
    <property type="evidence" value="ECO:0007669"/>
    <property type="project" value="UniProtKB-SubCell"/>
</dbReference>
<keyword evidence="6 12" id="KW-0378">Hydrolase</keyword>
<comment type="subcellular location">
    <subcellularLocation>
        <location evidence="2">Nucleus</location>
    </subcellularLocation>
</comment>
<evidence type="ECO:0000256" key="6">
    <source>
        <dbReference type="ARBA" id="ARBA00022801"/>
    </source>
</evidence>
<feature type="active site" description="Proton acceptor" evidence="11">
    <location>
        <position position="108"/>
    </location>
</feature>
<keyword evidence="4" id="KW-0645">Protease</keyword>
<dbReference type="InterPro" id="IPR003903">
    <property type="entry name" value="UIM_dom"/>
</dbReference>
<feature type="active site" evidence="12">
    <location>
        <position position="108"/>
    </location>
</feature>
<evidence type="ECO:0000313" key="14">
    <source>
        <dbReference type="EMBL" id="CAJ0581945.1"/>
    </source>
</evidence>
<feature type="active site" evidence="12">
    <location>
        <position position="14"/>
    </location>
</feature>
<dbReference type="InterPro" id="IPR006155">
    <property type="entry name" value="Josephin"/>
</dbReference>
<dbReference type="Proteomes" id="UP001177023">
    <property type="component" value="Unassembled WGS sequence"/>
</dbReference>
<dbReference type="PANTHER" id="PTHR14159">
    <property type="entry name" value="ATAXIN-3-RELATED"/>
    <property type="match status" value="1"/>
</dbReference>
<accession>A0AA36GE36</accession>
<dbReference type="Gene3D" id="1.10.287.10">
    <property type="entry name" value="S15/NS1, RNA-binding"/>
    <property type="match status" value="1"/>
</dbReference>
<gene>
    <name evidence="14" type="ORF">MSPICULIGERA_LOCUS20094</name>
</gene>
<feature type="active site" description="Nucleophile" evidence="11">
    <location>
        <position position="14"/>
    </location>
</feature>
<dbReference type="PANTHER" id="PTHR14159:SF0">
    <property type="entry name" value="ATAXIN-3-RELATED"/>
    <property type="match status" value="1"/>
</dbReference>
<dbReference type="InterPro" id="IPR033865">
    <property type="entry name" value="Ataxin-3"/>
</dbReference>
<comment type="caution">
    <text evidence="14">The sequence shown here is derived from an EMBL/GenBank/DDBJ whole genome shotgun (WGS) entry which is preliminary data.</text>
</comment>
<dbReference type="EC" id="3.4.19.12" evidence="3"/>
<evidence type="ECO:0000256" key="11">
    <source>
        <dbReference type="PIRSR" id="PIRSR633865-1"/>
    </source>
</evidence>
<keyword evidence="7" id="KW-0788">Thiol protease</keyword>
<evidence type="ECO:0000256" key="4">
    <source>
        <dbReference type="ARBA" id="ARBA00022670"/>
    </source>
</evidence>
<keyword evidence="15" id="KW-1185">Reference proteome</keyword>
<keyword evidence="10" id="KW-0539">Nucleus</keyword>
<evidence type="ECO:0000256" key="10">
    <source>
        <dbReference type="ARBA" id="ARBA00023242"/>
    </source>
</evidence>
<dbReference type="PRINTS" id="PR01233">
    <property type="entry name" value="JOSEPHIN"/>
</dbReference>
<keyword evidence="9" id="KW-0804">Transcription</keyword>
<dbReference type="PROSITE" id="PS50330">
    <property type="entry name" value="UIM"/>
    <property type="match status" value="1"/>
</dbReference>
<evidence type="ECO:0000259" key="13">
    <source>
        <dbReference type="PROSITE" id="PS50957"/>
    </source>
</evidence>
<evidence type="ECO:0000256" key="9">
    <source>
        <dbReference type="ARBA" id="ARBA00023163"/>
    </source>
</evidence>
<evidence type="ECO:0000256" key="1">
    <source>
        <dbReference type="ARBA" id="ARBA00000707"/>
    </source>
</evidence>
<dbReference type="AlphaFoldDB" id="A0AA36GE36"/>
<evidence type="ECO:0000256" key="3">
    <source>
        <dbReference type="ARBA" id="ARBA00012759"/>
    </source>
</evidence>
<comment type="catalytic activity">
    <reaction evidence="1">
        <text>Thiol-dependent hydrolysis of ester, thioester, amide, peptide and isopeptide bonds formed by the C-terminal Gly of ubiquitin (a 76-residue protein attached to proteins as an intracellular targeting signal).</text>
        <dbReference type="EC" id="3.4.19.12"/>
    </reaction>
</comment>
<evidence type="ECO:0000256" key="7">
    <source>
        <dbReference type="ARBA" id="ARBA00022807"/>
    </source>
</evidence>
<evidence type="ECO:0000256" key="2">
    <source>
        <dbReference type="ARBA" id="ARBA00004123"/>
    </source>
</evidence>
<name>A0AA36GE36_9BILA</name>
<reference evidence="14" key="1">
    <citation type="submission" date="2023-06" db="EMBL/GenBank/DDBJ databases">
        <authorList>
            <person name="Delattre M."/>
        </authorList>
    </citation>
    <scope>NUCLEOTIDE SEQUENCE</scope>
    <source>
        <strain evidence="14">AF72</strain>
    </source>
</reference>
<dbReference type="GO" id="GO:0016579">
    <property type="term" value="P:protein deubiquitination"/>
    <property type="evidence" value="ECO:0007669"/>
    <property type="project" value="InterPro"/>
</dbReference>
<dbReference type="Gene3D" id="3.90.70.40">
    <property type="match status" value="1"/>
</dbReference>
<keyword evidence="8" id="KW-0805">Transcription regulation</keyword>